<accession>E3EK44</accession>
<dbReference type="EMBL" id="CP002214">
    <property type="protein sequence ID" value="ADO59753.1"/>
    <property type="molecule type" value="Genomic_DNA"/>
</dbReference>
<dbReference type="Proteomes" id="UP000006868">
    <property type="component" value="Plasmid pSC2"/>
</dbReference>
<sequence>MLERAKVEFVQATLNEEGLELGKVYEVQAHPLDRSKWYIVSSGNVWTLYDKWQFVHIIEQYAIYEAHFGLFQLPILETEKYVLTVIAPTGYVMQVPIADCKIKDYAYTQRINCGDLRFV</sequence>
<evidence type="ECO:0000313" key="1">
    <source>
        <dbReference type="EMBL" id="ADO59753.1"/>
    </source>
</evidence>
<evidence type="ECO:0000313" key="2">
    <source>
        <dbReference type="Proteomes" id="UP000006868"/>
    </source>
</evidence>
<organism evidence="1 2">
    <name type="scientific">Paenibacillus polymyxa (strain SC2)</name>
    <name type="common">Bacillus polymyxa</name>
    <dbReference type="NCBI Taxonomy" id="886882"/>
    <lineage>
        <taxon>Bacteria</taxon>
        <taxon>Bacillati</taxon>
        <taxon>Bacillota</taxon>
        <taxon>Bacilli</taxon>
        <taxon>Bacillales</taxon>
        <taxon>Paenibacillaceae</taxon>
        <taxon>Paenibacillus</taxon>
    </lineage>
</organism>
<dbReference type="HOGENOM" id="CLU_2059069_0_0_9"/>
<protein>
    <submittedName>
        <fullName evidence="1">Uncharacterized protein</fullName>
    </submittedName>
</protein>
<keyword evidence="1" id="KW-0614">Plasmid</keyword>
<proteinExistence type="predicted"/>
<dbReference type="AlphaFoldDB" id="E3EK44"/>
<dbReference type="KEGG" id="ppm:PPSC2_26415"/>
<dbReference type="RefSeq" id="WP_013386167.1">
    <property type="nucleotide sequence ID" value="NC_014628.2"/>
</dbReference>
<gene>
    <name evidence="1" type="ORF">PPSC2_26415</name>
</gene>
<geneLocation type="plasmid" evidence="1 2">
    <name>pSC2</name>
</geneLocation>
<dbReference type="PATRIC" id="fig|886882.15.peg.5567"/>
<name>E3EK44_PAEPS</name>
<reference evidence="1 2" key="1">
    <citation type="journal article" date="2011" name="J. Bacteriol.">
        <title>Complete genome sequence of Paenibacillus polymyxa SC2, a strain of plant growth-promoting Rhizobacterium with broad-spectrum antimicrobial activity.</title>
        <authorList>
            <person name="Ma M."/>
            <person name="Wang C."/>
            <person name="Ding Y."/>
            <person name="Li L."/>
            <person name="Shen D."/>
            <person name="Jiang X."/>
            <person name="Guan D."/>
            <person name="Cao F."/>
            <person name="Chen H."/>
            <person name="Feng R."/>
            <person name="Wang X."/>
            <person name="Ge Y."/>
            <person name="Yao L."/>
            <person name="Bing X."/>
            <person name="Yang X."/>
            <person name="Li J."/>
            <person name="Du B."/>
        </authorList>
    </citation>
    <scope>NUCLEOTIDE SEQUENCE [LARGE SCALE GENOMIC DNA]</scope>
    <source>
        <strain evidence="1 2">SC2</strain>
        <plasmid evidence="2">pSC2</plasmid>
    </source>
</reference>